<feature type="region of interest" description="Disordered" evidence="1">
    <location>
        <begin position="184"/>
        <end position="220"/>
    </location>
</feature>
<dbReference type="EnsemblMetazoa" id="CapteT223784">
    <property type="protein sequence ID" value="CapteP223784"/>
    <property type="gene ID" value="CapteG223784"/>
</dbReference>
<name>R7T4H6_CAPTE</name>
<evidence type="ECO:0000256" key="1">
    <source>
        <dbReference type="SAM" id="MobiDB-lite"/>
    </source>
</evidence>
<feature type="compositionally biased region" description="Basic and acidic residues" evidence="1">
    <location>
        <begin position="209"/>
        <end position="220"/>
    </location>
</feature>
<dbReference type="EMBL" id="AMQN01033921">
    <property type="status" value="NOT_ANNOTATED_CDS"/>
    <property type="molecule type" value="Genomic_DNA"/>
</dbReference>
<feature type="compositionally biased region" description="Basic and acidic residues" evidence="1">
    <location>
        <begin position="99"/>
        <end position="109"/>
    </location>
</feature>
<reference evidence="3" key="3">
    <citation type="submission" date="2015-06" db="UniProtKB">
        <authorList>
            <consortium name="EnsemblMetazoa"/>
        </authorList>
    </citation>
    <scope>IDENTIFICATION</scope>
</reference>
<dbReference type="EMBL" id="KB312125">
    <property type="protein sequence ID" value="ELT87823.1"/>
    <property type="molecule type" value="Genomic_DNA"/>
</dbReference>
<reference evidence="4" key="1">
    <citation type="submission" date="2012-12" db="EMBL/GenBank/DDBJ databases">
        <authorList>
            <person name="Hellsten U."/>
            <person name="Grimwood J."/>
            <person name="Chapman J.A."/>
            <person name="Shapiro H."/>
            <person name="Aerts A."/>
            <person name="Otillar R.P."/>
            <person name="Terry A.Y."/>
            <person name="Boore J.L."/>
            <person name="Simakov O."/>
            <person name="Marletaz F."/>
            <person name="Cho S.-J."/>
            <person name="Edsinger-Gonzales E."/>
            <person name="Havlak P."/>
            <person name="Kuo D.-H."/>
            <person name="Larsson T."/>
            <person name="Lv J."/>
            <person name="Arendt D."/>
            <person name="Savage R."/>
            <person name="Osoegawa K."/>
            <person name="de Jong P."/>
            <person name="Lindberg D.R."/>
            <person name="Seaver E.C."/>
            <person name="Weisblat D.A."/>
            <person name="Putnam N.H."/>
            <person name="Grigoriev I.V."/>
            <person name="Rokhsar D.S."/>
        </authorList>
    </citation>
    <scope>NUCLEOTIDE SEQUENCE</scope>
    <source>
        <strain evidence="4">I ESC-2004</strain>
    </source>
</reference>
<gene>
    <name evidence="2" type="ORF">CAPTEDRAFT_223784</name>
</gene>
<evidence type="ECO:0000313" key="2">
    <source>
        <dbReference type="EMBL" id="ELT87823.1"/>
    </source>
</evidence>
<evidence type="ECO:0000313" key="3">
    <source>
        <dbReference type="EnsemblMetazoa" id="CapteP223784"/>
    </source>
</evidence>
<reference evidence="2 4" key="2">
    <citation type="journal article" date="2013" name="Nature">
        <title>Insights into bilaterian evolution from three spiralian genomes.</title>
        <authorList>
            <person name="Simakov O."/>
            <person name="Marletaz F."/>
            <person name="Cho S.J."/>
            <person name="Edsinger-Gonzales E."/>
            <person name="Havlak P."/>
            <person name="Hellsten U."/>
            <person name="Kuo D.H."/>
            <person name="Larsson T."/>
            <person name="Lv J."/>
            <person name="Arendt D."/>
            <person name="Savage R."/>
            <person name="Osoegawa K."/>
            <person name="de Jong P."/>
            <person name="Grimwood J."/>
            <person name="Chapman J.A."/>
            <person name="Shapiro H."/>
            <person name="Aerts A."/>
            <person name="Otillar R.P."/>
            <person name="Terry A.Y."/>
            <person name="Boore J.L."/>
            <person name="Grigoriev I.V."/>
            <person name="Lindberg D.R."/>
            <person name="Seaver E.C."/>
            <person name="Weisblat D.A."/>
            <person name="Putnam N.H."/>
            <person name="Rokhsar D.S."/>
        </authorList>
    </citation>
    <scope>NUCLEOTIDE SEQUENCE</scope>
    <source>
        <strain evidence="2 4">I ESC-2004</strain>
    </source>
</reference>
<dbReference type="HOGENOM" id="CLU_1058624_0_0_1"/>
<dbReference type="Proteomes" id="UP000014760">
    <property type="component" value="Unassembled WGS sequence"/>
</dbReference>
<feature type="compositionally biased region" description="Low complexity" evidence="1">
    <location>
        <begin position="133"/>
        <end position="146"/>
    </location>
</feature>
<accession>R7T4H6</accession>
<proteinExistence type="predicted"/>
<sequence length="237" mass="26413">MRTVPLLWGLDIRFVLHGSSYNAEFVLSGEPAMLKYRDLTFMQNIPAALQSDSSSDESDSDVFRGRNKFTPKNSSAARDDVRRSGRLSSRRKRTFQMPTREDVLDKIDSNGESSIDDFIVGDQSCEEDEETSSMEAASDSSASESGDQNRNGIIADDSCDSVDAVTTAITPRSQLRGFKRRRLTLSLSDSDDGDSVRREPSSRAAMMAQKRDSEKKKFDKCRISAPVKNRLIESDSE</sequence>
<organism evidence="2">
    <name type="scientific">Capitella teleta</name>
    <name type="common">Polychaete worm</name>
    <dbReference type="NCBI Taxonomy" id="283909"/>
    <lineage>
        <taxon>Eukaryota</taxon>
        <taxon>Metazoa</taxon>
        <taxon>Spiralia</taxon>
        <taxon>Lophotrochozoa</taxon>
        <taxon>Annelida</taxon>
        <taxon>Polychaeta</taxon>
        <taxon>Sedentaria</taxon>
        <taxon>Scolecida</taxon>
        <taxon>Capitellidae</taxon>
        <taxon>Capitella</taxon>
    </lineage>
</organism>
<protein>
    <submittedName>
        <fullName evidence="2 3">Uncharacterized protein</fullName>
    </submittedName>
</protein>
<evidence type="ECO:0000313" key="4">
    <source>
        <dbReference type="Proteomes" id="UP000014760"/>
    </source>
</evidence>
<dbReference type="EMBL" id="AMQN01033922">
    <property type="status" value="NOT_ANNOTATED_CDS"/>
    <property type="molecule type" value="Genomic_DNA"/>
</dbReference>
<feature type="compositionally biased region" description="Basic residues" evidence="1">
    <location>
        <begin position="84"/>
        <end position="94"/>
    </location>
</feature>
<dbReference type="AlphaFoldDB" id="R7T4H6"/>
<keyword evidence="4" id="KW-1185">Reference proteome</keyword>
<feature type="region of interest" description="Disordered" evidence="1">
    <location>
        <begin position="49"/>
        <end position="155"/>
    </location>
</feature>